<gene>
    <name evidence="2" type="ORF">KUTeg_024921</name>
</gene>
<comment type="caution">
    <text evidence="2">The sequence shown here is derived from an EMBL/GenBank/DDBJ whole genome shotgun (WGS) entry which is preliminary data.</text>
</comment>
<protein>
    <submittedName>
        <fullName evidence="2">Uncharacterized protein</fullName>
    </submittedName>
</protein>
<feature type="region of interest" description="Disordered" evidence="1">
    <location>
        <begin position="481"/>
        <end position="531"/>
    </location>
</feature>
<evidence type="ECO:0000256" key="1">
    <source>
        <dbReference type="SAM" id="MobiDB-lite"/>
    </source>
</evidence>
<feature type="region of interest" description="Disordered" evidence="1">
    <location>
        <begin position="396"/>
        <end position="440"/>
    </location>
</feature>
<dbReference type="EMBL" id="JARBDR010000923">
    <property type="protein sequence ID" value="KAJ8298390.1"/>
    <property type="molecule type" value="Genomic_DNA"/>
</dbReference>
<feature type="compositionally biased region" description="Basic and acidic residues" evidence="1">
    <location>
        <begin position="520"/>
        <end position="531"/>
    </location>
</feature>
<feature type="compositionally biased region" description="Polar residues" evidence="1">
    <location>
        <begin position="75"/>
        <end position="94"/>
    </location>
</feature>
<feature type="region of interest" description="Disordered" evidence="1">
    <location>
        <begin position="272"/>
        <end position="364"/>
    </location>
</feature>
<keyword evidence="3" id="KW-1185">Reference proteome</keyword>
<evidence type="ECO:0000313" key="3">
    <source>
        <dbReference type="Proteomes" id="UP001217089"/>
    </source>
</evidence>
<feature type="region of interest" description="Disordered" evidence="1">
    <location>
        <begin position="66"/>
        <end position="94"/>
    </location>
</feature>
<dbReference type="Proteomes" id="UP001217089">
    <property type="component" value="Unassembled WGS sequence"/>
</dbReference>
<proteinExistence type="predicted"/>
<feature type="compositionally biased region" description="Polar residues" evidence="1">
    <location>
        <begin position="272"/>
        <end position="355"/>
    </location>
</feature>
<feature type="compositionally biased region" description="Polar residues" evidence="1">
    <location>
        <begin position="481"/>
        <end position="504"/>
    </location>
</feature>
<evidence type="ECO:0000313" key="2">
    <source>
        <dbReference type="EMBL" id="KAJ8298390.1"/>
    </source>
</evidence>
<reference evidence="2 3" key="1">
    <citation type="submission" date="2022-12" db="EMBL/GenBank/DDBJ databases">
        <title>Chromosome-level genome of Tegillarca granosa.</title>
        <authorList>
            <person name="Kim J."/>
        </authorList>
    </citation>
    <scope>NUCLEOTIDE SEQUENCE [LARGE SCALE GENOMIC DNA]</scope>
    <source>
        <strain evidence="2">Teg-2019</strain>
        <tissue evidence="2">Adductor muscle</tissue>
    </source>
</reference>
<feature type="compositionally biased region" description="Polar residues" evidence="1">
    <location>
        <begin position="396"/>
        <end position="427"/>
    </location>
</feature>
<organism evidence="2 3">
    <name type="scientific">Tegillarca granosa</name>
    <name type="common">Malaysian cockle</name>
    <name type="synonym">Anadara granosa</name>
    <dbReference type="NCBI Taxonomy" id="220873"/>
    <lineage>
        <taxon>Eukaryota</taxon>
        <taxon>Metazoa</taxon>
        <taxon>Spiralia</taxon>
        <taxon>Lophotrochozoa</taxon>
        <taxon>Mollusca</taxon>
        <taxon>Bivalvia</taxon>
        <taxon>Autobranchia</taxon>
        <taxon>Pteriomorphia</taxon>
        <taxon>Arcoida</taxon>
        <taxon>Arcoidea</taxon>
        <taxon>Arcidae</taxon>
        <taxon>Tegillarca</taxon>
    </lineage>
</organism>
<name>A0ABQ9E4F5_TEGGR</name>
<sequence length="531" mass="56218">MSLLAASAAKQQYLEKSWDHVVSDILRTSLTKPDGKAAQAATKALSAGDGGSSFLAAFEKYASSTAEDQVKNPKVENSGSSIAQQVQSKSGTAQHLKSVSEALKHNQNQLSIQDAGMQQQKSNVLLQQTKQLHQKQIMDQLKKVSQQNIDNKQTNSNSSSAQQKVVKAIKITPQQQQMIRKVGQSMPKSGQAVISVSTSKGGGQHVSLLNQDHIYKQLLESGVQGLGQFKPPSQISPTSAKNMQNVPATIILTSNSGKTPQQKVTSVSLTKVMSGNSNSGNSQRPSTGQITSSQISRTSPVSAQRSSQGQIPSPSVSGQRTSPGQISPSVSGQRAPQGQNPSPTISNQRTPSQVHNSSSSLSLNSVNNKVMYSNSNGQNRNSGTASNLLQQLFEANSGSSHSVQKQMTSPVSMQRSPQKSSQGPQIWSMSSMATSASNSGKTGGYNMANVIPKPVPGYQSVRIGSISKDLVSPGQIQRTSMHAQGSYAGTPTSPISTGQQNPLSNPRMMSGQTSPLGHPTPHEKSRSPHGY</sequence>
<feature type="compositionally biased region" description="Low complexity" evidence="1">
    <location>
        <begin position="428"/>
        <end position="439"/>
    </location>
</feature>
<accession>A0ABQ9E4F5</accession>